<gene>
    <name evidence="1" type="ORF">SAMN02745781_00301</name>
</gene>
<dbReference type="PANTHER" id="PTHR36152">
    <property type="entry name" value="CYTOPLASMIC PROTEIN-RELATED"/>
    <property type="match status" value="1"/>
</dbReference>
<name>A0A1M4TEV2_VIBGA</name>
<proteinExistence type="predicted"/>
<protein>
    <submittedName>
        <fullName evidence="1">Type VI secretion system secreted protein Hcp</fullName>
    </submittedName>
</protein>
<accession>A0A1M4TEV2</accession>
<dbReference type="Proteomes" id="UP000184159">
    <property type="component" value="Unassembled WGS sequence"/>
</dbReference>
<dbReference type="Gene3D" id="2.30.110.20">
    <property type="entry name" value="Hcp1-like"/>
    <property type="match status" value="1"/>
</dbReference>
<organism evidence="1 2">
    <name type="scientific">Vibrio gazogenes DSM 21264 = NBRC 103151</name>
    <dbReference type="NCBI Taxonomy" id="1123492"/>
    <lineage>
        <taxon>Bacteria</taxon>
        <taxon>Pseudomonadati</taxon>
        <taxon>Pseudomonadota</taxon>
        <taxon>Gammaproteobacteria</taxon>
        <taxon>Vibrionales</taxon>
        <taxon>Vibrionaceae</taxon>
        <taxon>Vibrio</taxon>
    </lineage>
</organism>
<keyword evidence="2" id="KW-1185">Reference proteome</keyword>
<dbReference type="RefSeq" id="WP_072954664.1">
    <property type="nucleotide sequence ID" value="NZ_FQUH01000001.1"/>
</dbReference>
<dbReference type="EMBL" id="FQUH01000001">
    <property type="protein sequence ID" value="SHE42986.1"/>
    <property type="molecule type" value="Genomic_DNA"/>
</dbReference>
<dbReference type="PANTHER" id="PTHR36152:SF1">
    <property type="entry name" value="UBIQUITIN-LIKE DOMAIN-CONTAINING PROTEIN"/>
    <property type="match status" value="1"/>
</dbReference>
<dbReference type="InterPro" id="IPR036624">
    <property type="entry name" value="Hcp1-lik_sf"/>
</dbReference>
<sequence>MDLILLQFGADGIAAGDLNPEGTAIGTMIDGGAGPNWSAMTANAGGALFDGKKCIELVSVSQGIQQQVTTDVSNNARTSGRPVITDFTCVKYTDVTSPKMFDYCLRAKLLDDPKKDPPTMIWVLRNSGDQLNIIMRFELRAALISETHFQSHPNDMPTEQFKLNFTEIGWYHQVQGAAMTNAGTTGAAWSIGNNRPIAQITKGSSYS</sequence>
<dbReference type="AlphaFoldDB" id="A0A1M4TEV2"/>
<dbReference type="InterPro" id="IPR008514">
    <property type="entry name" value="T6SS_Hcp"/>
</dbReference>
<dbReference type="SUPFAM" id="SSF141452">
    <property type="entry name" value="Hcp1-like"/>
    <property type="match status" value="1"/>
</dbReference>
<dbReference type="Pfam" id="PF05638">
    <property type="entry name" value="T6SS_HCP"/>
    <property type="match status" value="1"/>
</dbReference>
<reference evidence="2" key="1">
    <citation type="submission" date="2016-11" db="EMBL/GenBank/DDBJ databases">
        <authorList>
            <person name="Varghese N."/>
            <person name="Submissions S."/>
        </authorList>
    </citation>
    <scope>NUCLEOTIDE SEQUENCE [LARGE SCALE GENOMIC DNA]</scope>
    <source>
        <strain evidence="2">DSM 21264</strain>
    </source>
</reference>
<evidence type="ECO:0000313" key="2">
    <source>
        <dbReference type="Proteomes" id="UP000184159"/>
    </source>
</evidence>
<evidence type="ECO:0000313" key="1">
    <source>
        <dbReference type="EMBL" id="SHE42986.1"/>
    </source>
</evidence>
<dbReference type="InterPro" id="IPR053165">
    <property type="entry name" value="HSI-I_assembly_Hcp1"/>
</dbReference>